<sequence>MSKYRRPALILTIYLGTFIATLDISIVNVALPQIQTALQTDIGGLQWVVDAYALCLSAFILSAGPIGDRYGRKLSWLIGVSVFIAGSVLCGIAENLTVLLIGRAIQGVAGALLIPGALSILVHAFPDKKERAHIIGGWTSFTAISLIIGPILGGVLVETSGWASIFFINVPIGLFAIAIGMWAITESAHPEHAALDPLGQITSMIALGLLTFGLITAGGAGWSSWETILPLLGAAIAFVVFLGVERRVERPLLPLGLFRNVEFSMMNATAFMIGFSTFNNVFFLSLFFQRAQGMSPAETGLRMAPEFVAMGAVSILSGYLCARLGTRQIIVTGCAIIAASLILMGLFAAGISYLYLAFLLAAIGIGMGLVVPASSAALMASVPAQRSGMASATMNAMRQMGMTVGIALLGSVMSNHALSSLTARLQETGLDNATDIAEAAIIRHDLTGSSLPVDTLGQLAGISFAGGIELAMLGAGGVAVFITLALVCTHYVKQPIRNSLPGQAPEEKPVTQ</sequence>
<feature type="transmembrane region" description="Helical" evidence="8">
    <location>
        <begin position="7"/>
        <end position="31"/>
    </location>
</feature>
<dbReference type="EMBL" id="JACGXN010000005">
    <property type="protein sequence ID" value="MBA8879849.1"/>
    <property type="molecule type" value="Genomic_DNA"/>
</dbReference>
<keyword evidence="3" id="KW-0813">Transport</keyword>
<evidence type="ECO:0000256" key="3">
    <source>
        <dbReference type="ARBA" id="ARBA00022448"/>
    </source>
</evidence>
<dbReference type="RefSeq" id="WP_182550483.1">
    <property type="nucleotide sequence ID" value="NZ_JACGXN010000005.1"/>
</dbReference>
<dbReference type="PANTHER" id="PTHR42718:SF9">
    <property type="entry name" value="MAJOR FACILITATOR SUPERFAMILY MULTIDRUG TRANSPORTER MFSC"/>
    <property type="match status" value="1"/>
</dbReference>
<comment type="subcellular location">
    <subcellularLocation>
        <location evidence="1">Cell membrane</location>
        <topology evidence="1">Multi-pass membrane protein</topology>
    </subcellularLocation>
</comment>
<comment type="caution">
    <text evidence="10">The sequence shown here is derived from an EMBL/GenBank/DDBJ whole genome shotgun (WGS) entry which is preliminary data.</text>
</comment>
<feature type="domain" description="Major facilitator superfamily (MFS) profile" evidence="9">
    <location>
        <begin position="9"/>
        <end position="493"/>
    </location>
</feature>
<feature type="transmembrane region" description="Helical" evidence="8">
    <location>
        <begin position="100"/>
        <end position="122"/>
    </location>
</feature>
<evidence type="ECO:0000256" key="2">
    <source>
        <dbReference type="ARBA" id="ARBA00008537"/>
    </source>
</evidence>
<feature type="transmembrane region" description="Helical" evidence="8">
    <location>
        <begin position="329"/>
        <end position="349"/>
    </location>
</feature>
<dbReference type="CDD" id="cd17321">
    <property type="entry name" value="MFS_MMR_MDR_like"/>
    <property type="match status" value="1"/>
</dbReference>
<keyword evidence="7 8" id="KW-0472">Membrane</keyword>
<evidence type="ECO:0000313" key="10">
    <source>
        <dbReference type="EMBL" id="MBA8879849.1"/>
    </source>
</evidence>
<organism evidence="10 11">
    <name type="scientific">Phyllobacterium myrsinacearum</name>
    <dbReference type="NCBI Taxonomy" id="28101"/>
    <lineage>
        <taxon>Bacteria</taxon>
        <taxon>Pseudomonadati</taxon>
        <taxon>Pseudomonadota</taxon>
        <taxon>Alphaproteobacteria</taxon>
        <taxon>Hyphomicrobiales</taxon>
        <taxon>Phyllobacteriaceae</taxon>
        <taxon>Phyllobacterium</taxon>
    </lineage>
</organism>
<dbReference type="Pfam" id="PF07690">
    <property type="entry name" value="MFS_1"/>
    <property type="match status" value="1"/>
</dbReference>
<feature type="transmembrane region" description="Helical" evidence="8">
    <location>
        <begin position="74"/>
        <end position="94"/>
    </location>
</feature>
<evidence type="ECO:0000256" key="6">
    <source>
        <dbReference type="ARBA" id="ARBA00022989"/>
    </source>
</evidence>
<accession>A0A839ELY9</accession>
<dbReference type="GO" id="GO:0022857">
    <property type="term" value="F:transmembrane transporter activity"/>
    <property type="evidence" value="ECO:0007669"/>
    <property type="project" value="InterPro"/>
</dbReference>
<feature type="transmembrane region" description="Helical" evidence="8">
    <location>
        <begin position="162"/>
        <end position="184"/>
    </location>
</feature>
<evidence type="ECO:0000256" key="1">
    <source>
        <dbReference type="ARBA" id="ARBA00004651"/>
    </source>
</evidence>
<dbReference type="InterPro" id="IPR011701">
    <property type="entry name" value="MFS"/>
</dbReference>
<comment type="similarity">
    <text evidence="2">Belongs to the major facilitator superfamily. EmrB family.</text>
</comment>
<evidence type="ECO:0000256" key="8">
    <source>
        <dbReference type="SAM" id="Phobius"/>
    </source>
</evidence>
<feature type="transmembrane region" description="Helical" evidence="8">
    <location>
        <begin position="228"/>
        <end position="244"/>
    </location>
</feature>
<proteinExistence type="inferred from homology"/>
<dbReference type="InterPro" id="IPR036259">
    <property type="entry name" value="MFS_trans_sf"/>
</dbReference>
<keyword evidence="5 8" id="KW-0812">Transmembrane</keyword>
<dbReference type="NCBIfam" id="TIGR00711">
    <property type="entry name" value="efflux_EmrB"/>
    <property type="match status" value="1"/>
</dbReference>
<dbReference type="Proteomes" id="UP000549052">
    <property type="component" value="Unassembled WGS sequence"/>
</dbReference>
<dbReference type="InterPro" id="IPR004638">
    <property type="entry name" value="EmrB-like"/>
</dbReference>
<feature type="transmembrane region" description="Helical" evidence="8">
    <location>
        <begin position="204"/>
        <end position="222"/>
    </location>
</feature>
<dbReference type="InterPro" id="IPR020846">
    <property type="entry name" value="MFS_dom"/>
</dbReference>
<feature type="transmembrane region" description="Helical" evidence="8">
    <location>
        <begin position="400"/>
        <end position="418"/>
    </location>
</feature>
<reference evidence="10 11" key="1">
    <citation type="submission" date="2020-07" db="EMBL/GenBank/DDBJ databases">
        <title>Genomic Encyclopedia of Type Strains, Phase IV (KMG-V): Genome sequencing to study the core and pangenomes of soil and plant-associated prokaryotes.</title>
        <authorList>
            <person name="Whitman W."/>
        </authorList>
    </citation>
    <scope>NUCLEOTIDE SEQUENCE [LARGE SCALE GENOMIC DNA]</scope>
    <source>
        <strain evidence="10 11">AN3</strain>
    </source>
</reference>
<keyword evidence="6 8" id="KW-1133">Transmembrane helix</keyword>
<feature type="transmembrane region" description="Helical" evidence="8">
    <location>
        <begin position="265"/>
        <end position="288"/>
    </location>
</feature>
<keyword evidence="4" id="KW-1003">Cell membrane</keyword>
<feature type="transmembrane region" description="Helical" evidence="8">
    <location>
        <begin position="470"/>
        <end position="492"/>
    </location>
</feature>
<evidence type="ECO:0000256" key="7">
    <source>
        <dbReference type="ARBA" id="ARBA00023136"/>
    </source>
</evidence>
<evidence type="ECO:0000259" key="9">
    <source>
        <dbReference type="PROSITE" id="PS50850"/>
    </source>
</evidence>
<feature type="transmembrane region" description="Helical" evidence="8">
    <location>
        <begin position="51"/>
        <end position="67"/>
    </location>
</feature>
<gene>
    <name evidence="10" type="ORF">FHW16_003568</name>
</gene>
<dbReference type="GO" id="GO:0005886">
    <property type="term" value="C:plasma membrane"/>
    <property type="evidence" value="ECO:0007669"/>
    <property type="project" value="UniProtKB-SubCell"/>
</dbReference>
<protein>
    <submittedName>
        <fullName evidence="10">EmrB/QacA subfamily drug resistance transporter</fullName>
    </submittedName>
</protein>
<name>A0A839ELY9_9HYPH</name>
<evidence type="ECO:0000256" key="5">
    <source>
        <dbReference type="ARBA" id="ARBA00022692"/>
    </source>
</evidence>
<feature type="transmembrane region" description="Helical" evidence="8">
    <location>
        <begin position="134"/>
        <end position="156"/>
    </location>
</feature>
<dbReference type="Gene3D" id="1.20.1720.10">
    <property type="entry name" value="Multidrug resistance protein D"/>
    <property type="match status" value="1"/>
</dbReference>
<dbReference type="PANTHER" id="PTHR42718">
    <property type="entry name" value="MAJOR FACILITATOR SUPERFAMILY MULTIDRUG TRANSPORTER MFSC"/>
    <property type="match status" value="1"/>
</dbReference>
<feature type="transmembrane region" description="Helical" evidence="8">
    <location>
        <begin position="355"/>
        <end position="379"/>
    </location>
</feature>
<dbReference type="Gene3D" id="1.20.1250.20">
    <property type="entry name" value="MFS general substrate transporter like domains"/>
    <property type="match status" value="1"/>
</dbReference>
<keyword evidence="11" id="KW-1185">Reference proteome</keyword>
<evidence type="ECO:0000313" key="11">
    <source>
        <dbReference type="Proteomes" id="UP000549052"/>
    </source>
</evidence>
<evidence type="ECO:0000256" key="4">
    <source>
        <dbReference type="ARBA" id="ARBA00022475"/>
    </source>
</evidence>
<dbReference type="PROSITE" id="PS50850">
    <property type="entry name" value="MFS"/>
    <property type="match status" value="1"/>
</dbReference>
<dbReference type="AlphaFoldDB" id="A0A839ELY9"/>
<dbReference type="SUPFAM" id="SSF103473">
    <property type="entry name" value="MFS general substrate transporter"/>
    <property type="match status" value="1"/>
</dbReference>